<sequence length="148" mass="16695">MTVPHAILAYGYDLGGGGEWKITQKDEYGTPAVPWYDSDRDDFIDQATTVLLADAGLADPSPWNQGEDLKYHLGVKFERYAEWDNPVYVLAAHVINRDWEDTELLDMQALTQQVRDQGWDDKLRHAVETLGITPEQTGPGWILGAYQS</sequence>
<organism evidence="1 2">
    <name type="scientific">Sphaerisporangium aureirubrum</name>
    <dbReference type="NCBI Taxonomy" id="1544736"/>
    <lineage>
        <taxon>Bacteria</taxon>
        <taxon>Bacillati</taxon>
        <taxon>Actinomycetota</taxon>
        <taxon>Actinomycetes</taxon>
        <taxon>Streptosporangiales</taxon>
        <taxon>Streptosporangiaceae</taxon>
        <taxon>Sphaerisporangium</taxon>
    </lineage>
</organism>
<gene>
    <name evidence="1" type="ORF">ACFP1K_07405</name>
</gene>
<evidence type="ECO:0000313" key="1">
    <source>
        <dbReference type="EMBL" id="MFC6080982.1"/>
    </source>
</evidence>
<dbReference type="Proteomes" id="UP001596137">
    <property type="component" value="Unassembled WGS sequence"/>
</dbReference>
<comment type="caution">
    <text evidence="1">The sequence shown here is derived from an EMBL/GenBank/DDBJ whole genome shotgun (WGS) entry which is preliminary data.</text>
</comment>
<proteinExistence type="predicted"/>
<protein>
    <submittedName>
        <fullName evidence="1">Uncharacterized protein</fullName>
    </submittedName>
</protein>
<dbReference type="RefSeq" id="WP_380748341.1">
    <property type="nucleotide sequence ID" value="NZ_JBHSRF010000007.1"/>
</dbReference>
<accession>A0ABW1NFZ2</accession>
<reference evidence="2" key="1">
    <citation type="journal article" date="2019" name="Int. J. Syst. Evol. Microbiol.">
        <title>The Global Catalogue of Microorganisms (GCM) 10K type strain sequencing project: providing services to taxonomists for standard genome sequencing and annotation.</title>
        <authorList>
            <consortium name="The Broad Institute Genomics Platform"/>
            <consortium name="The Broad Institute Genome Sequencing Center for Infectious Disease"/>
            <person name="Wu L."/>
            <person name="Ma J."/>
        </authorList>
    </citation>
    <scope>NUCLEOTIDE SEQUENCE [LARGE SCALE GENOMIC DNA]</scope>
    <source>
        <strain evidence="2">JCM 30346</strain>
    </source>
</reference>
<evidence type="ECO:0000313" key="2">
    <source>
        <dbReference type="Proteomes" id="UP001596137"/>
    </source>
</evidence>
<dbReference type="EMBL" id="JBHSRF010000007">
    <property type="protein sequence ID" value="MFC6080982.1"/>
    <property type="molecule type" value="Genomic_DNA"/>
</dbReference>
<name>A0ABW1NFZ2_9ACTN</name>
<keyword evidence="2" id="KW-1185">Reference proteome</keyword>